<feature type="non-terminal residue" evidence="2">
    <location>
        <position position="1"/>
    </location>
</feature>
<evidence type="ECO:0000256" key="1">
    <source>
        <dbReference type="SAM" id="MobiDB-lite"/>
    </source>
</evidence>
<dbReference type="EMBL" id="BMAW01126661">
    <property type="protein sequence ID" value="GFU17798.1"/>
    <property type="molecule type" value="Genomic_DNA"/>
</dbReference>
<gene>
    <name evidence="2" type="ORF">NPIL_255061</name>
</gene>
<proteinExistence type="predicted"/>
<evidence type="ECO:0000313" key="3">
    <source>
        <dbReference type="Proteomes" id="UP000887013"/>
    </source>
</evidence>
<comment type="caution">
    <text evidence="2">The sequence shown here is derived from an EMBL/GenBank/DDBJ whole genome shotgun (WGS) entry which is preliminary data.</text>
</comment>
<accession>A0A8X6UJX3</accession>
<name>A0A8X6UJX3_NEPPI</name>
<reference evidence="2" key="1">
    <citation type="submission" date="2020-08" db="EMBL/GenBank/DDBJ databases">
        <title>Multicomponent nature underlies the extraordinary mechanical properties of spider dragline silk.</title>
        <authorList>
            <person name="Kono N."/>
            <person name="Nakamura H."/>
            <person name="Mori M."/>
            <person name="Yoshida Y."/>
            <person name="Ohtoshi R."/>
            <person name="Malay A.D."/>
            <person name="Moran D.A.P."/>
            <person name="Tomita M."/>
            <person name="Numata K."/>
            <person name="Arakawa K."/>
        </authorList>
    </citation>
    <scope>NUCLEOTIDE SEQUENCE</scope>
</reference>
<organism evidence="2 3">
    <name type="scientific">Nephila pilipes</name>
    <name type="common">Giant wood spider</name>
    <name type="synonym">Nephila maculata</name>
    <dbReference type="NCBI Taxonomy" id="299642"/>
    <lineage>
        <taxon>Eukaryota</taxon>
        <taxon>Metazoa</taxon>
        <taxon>Ecdysozoa</taxon>
        <taxon>Arthropoda</taxon>
        <taxon>Chelicerata</taxon>
        <taxon>Arachnida</taxon>
        <taxon>Araneae</taxon>
        <taxon>Araneomorphae</taxon>
        <taxon>Entelegynae</taxon>
        <taxon>Araneoidea</taxon>
        <taxon>Nephilidae</taxon>
        <taxon>Nephila</taxon>
    </lineage>
</organism>
<feature type="compositionally biased region" description="Low complexity" evidence="1">
    <location>
        <begin position="1"/>
        <end position="15"/>
    </location>
</feature>
<dbReference type="Proteomes" id="UP000887013">
    <property type="component" value="Unassembled WGS sequence"/>
</dbReference>
<sequence length="50" mass="5889">DELDYSNDSSSTSSNCYLKTPAAPVRRRRIVEHKIKVNAMSRERRTKRHQ</sequence>
<keyword evidence="3" id="KW-1185">Reference proteome</keyword>
<evidence type="ECO:0000313" key="2">
    <source>
        <dbReference type="EMBL" id="GFU17798.1"/>
    </source>
</evidence>
<protein>
    <submittedName>
        <fullName evidence="2">Uncharacterized protein</fullName>
    </submittedName>
</protein>
<feature type="region of interest" description="Disordered" evidence="1">
    <location>
        <begin position="1"/>
        <end position="21"/>
    </location>
</feature>
<dbReference type="AlphaFoldDB" id="A0A8X6UJX3"/>